<dbReference type="HOGENOM" id="CLU_055232_1_2_1"/>
<evidence type="ECO:0000259" key="3">
    <source>
        <dbReference type="PROSITE" id="PS50021"/>
    </source>
</evidence>
<dbReference type="GO" id="GO:0015629">
    <property type="term" value="C:actin cytoskeleton"/>
    <property type="evidence" value="ECO:0007669"/>
    <property type="project" value="TreeGrafter"/>
</dbReference>
<dbReference type="Pfam" id="PF00307">
    <property type="entry name" value="CH"/>
    <property type="match status" value="1"/>
</dbReference>
<evidence type="ECO:0000313" key="5">
    <source>
        <dbReference type="Proteomes" id="UP000015104"/>
    </source>
</evidence>
<dbReference type="SUPFAM" id="SSF47576">
    <property type="entry name" value="Calponin-homology domain, CH-domain"/>
    <property type="match status" value="1"/>
</dbReference>
<reference evidence="4" key="2">
    <citation type="submission" date="2015-06" db="UniProtKB">
        <authorList>
            <consortium name="EnsemblMetazoa"/>
        </authorList>
    </citation>
    <scope>IDENTIFICATION</scope>
</reference>
<dbReference type="STRING" id="32264.T1JXE8"/>
<organism evidence="4 5">
    <name type="scientific">Tetranychus urticae</name>
    <name type="common">Two-spotted spider mite</name>
    <dbReference type="NCBI Taxonomy" id="32264"/>
    <lineage>
        <taxon>Eukaryota</taxon>
        <taxon>Metazoa</taxon>
        <taxon>Ecdysozoa</taxon>
        <taxon>Arthropoda</taxon>
        <taxon>Chelicerata</taxon>
        <taxon>Arachnida</taxon>
        <taxon>Acari</taxon>
        <taxon>Acariformes</taxon>
        <taxon>Trombidiformes</taxon>
        <taxon>Prostigmata</taxon>
        <taxon>Eleutherengona</taxon>
        <taxon>Raphignathae</taxon>
        <taxon>Tetranychoidea</taxon>
        <taxon>Tetranychidae</taxon>
        <taxon>Tetranychus</taxon>
    </lineage>
</organism>
<dbReference type="InterPro" id="IPR001715">
    <property type="entry name" value="CH_dom"/>
</dbReference>
<dbReference type="GO" id="GO:0051015">
    <property type="term" value="F:actin filament binding"/>
    <property type="evidence" value="ECO:0007669"/>
    <property type="project" value="TreeGrafter"/>
</dbReference>
<reference evidence="5" key="1">
    <citation type="submission" date="2011-08" db="EMBL/GenBank/DDBJ databases">
        <authorList>
            <person name="Rombauts S."/>
        </authorList>
    </citation>
    <scope>NUCLEOTIDE SEQUENCE</scope>
    <source>
        <strain evidence="5">London</strain>
    </source>
</reference>
<feature type="domain" description="Calponin-homology (CH)" evidence="3">
    <location>
        <begin position="1"/>
        <end position="96"/>
    </location>
</feature>
<accession>T1JXE8</accession>
<dbReference type="Proteomes" id="UP000015104">
    <property type="component" value="Unassembled WGS sequence"/>
</dbReference>
<dbReference type="SMART" id="SM00033">
    <property type="entry name" value="CH"/>
    <property type="match status" value="1"/>
</dbReference>
<dbReference type="InterPro" id="IPR003096">
    <property type="entry name" value="SM22_calponin"/>
</dbReference>
<dbReference type="InterPro" id="IPR050606">
    <property type="entry name" value="Calponin-like"/>
</dbReference>
<dbReference type="Gene3D" id="1.10.418.10">
    <property type="entry name" value="Calponin-like domain"/>
    <property type="match status" value="1"/>
</dbReference>
<dbReference type="PROSITE" id="PS51122">
    <property type="entry name" value="CALPONIN_2"/>
    <property type="match status" value="1"/>
</dbReference>
<dbReference type="eggNOG" id="KOG2046">
    <property type="taxonomic scope" value="Eukaryota"/>
</dbReference>
<dbReference type="EMBL" id="CAEY01000828">
    <property type="status" value="NOT_ANNOTATED_CDS"/>
    <property type="molecule type" value="Genomic_DNA"/>
</dbReference>
<dbReference type="InterPro" id="IPR000557">
    <property type="entry name" value="Calponin_repeat"/>
</dbReference>
<dbReference type="InterPro" id="IPR036872">
    <property type="entry name" value="CH_dom_sf"/>
</dbReference>
<comment type="similarity">
    <text evidence="1 2">Belongs to the calponin family.</text>
</comment>
<dbReference type="GO" id="GO:0007015">
    <property type="term" value="P:actin filament organization"/>
    <property type="evidence" value="ECO:0007669"/>
    <property type="project" value="TreeGrafter"/>
</dbReference>
<dbReference type="PRINTS" id="PR00888">
    <property type="entry name" value="SM22CALPONIN"/>
</dbReference>
<dbReference type="PROSITE" id="PS01052">
    <property type="entry name" value="CALPONIN_1"/>
    <property type="match status" value="1"/>
</dbReference>
<keyword evidence="5" id="KW-1185">Reference proteome</keyword>
<name>T1JXE8_TETUR</name>
<dbReference type="PROSITE" id="PS50021">
    <property type="entry name" value="CH"/>
    <property type="match status" value="1"/>
</dbReference>
<dbReference type="AlphaFoldDB" id="T1JXE8"/>
<evidence type="ECO:0000256" key="1">
    <source>
        <dbReference type="ARBA" id="ARBA00009631"/>
    </source>
</evidence>
<dbReference type="EnsemblMetazoa" id="tetur02g11680.1">
    <property type="protein sequence ID" value="tetur02g11680.1"/>
    <property type="gene ID" value="tetur02g11680"/>
</dbReference>
<evidence type="ECO:0000313" key="4">
    <source>
        <dbReference type="EnsemblMetazoa" id="tetur02g11680.1"/>
    </source>
</evidence>
<dbReference type="Pfam" id="PF00402">
    <property type="entry name" value="Calponin"/>
    <property type="match status" value="1"/>
</dbReference>
<sequence length="153" mass="17216">MSEIIGEPLPRGELGDVLRNGVYLCKLMNRLDPSTCTKINNTNAPFKIMENIDHFLRAARKYGVSEIDLFQSVDLVEKRNIPGVVQCLMAIGRCGYLHPEFRGPYLGPKPAEESKRDFSEETLIKGKTVINLQYGTNKGANQQGLNFGNFRHM</sequence>
<evidence type="ECO:0000256" key="2">
    <source>
        <dbReference type="RuleBase" id="RU361224"/>
    </source>
</evidence>
<dbReference type="PANTHER" id="PTHR47385">
    <property type="entry name" value="CALPONIN"/>
    <property type="match status" value="1"/>
</dbReference>
<proteinExistence type="inferred from homology"/>
<protein>
    <recommendedName>
        <fullName evidence="2">Transgelin</fullName>
    </recommendedName>
</protein>
<dbReference type="PANTHER" id="PTHR47385:SF24">
    <property type="entry name" value="MUSCLE-SPECIFIC PROTEIN 20"/>
    <property type="match status" value="1"/>
</dbReference>